<dbReference type="Pfam" id="PF00756">
    <property type="entry name" value="Esterase"/>
    <property type="match status" value="1"/>
</dbReference>
<dbReference type="SUPFAM" id="SSF53474">
    <property type="entry name" value="alpha/beta-Hydrolases"/>
    <property type="match status" value="1"/>
</dbReference>
<dbReference type="InterPro" id="IPR029058">
    <property type="entry name" value="AB_hydrolase_fold"/>
</dbReference>
<evidence type="ECO:0000313" key="1">
    <source>
        <dbReference type="EMBL" id="ALO17046.1"/>
    </source>
</evidence>
<dbReference type="PANTHER" id="PTHR48098">
    <property type="entry name" value="ENTEROCHELIN ESTERASE-RELATED"/>
    <property type="match status" value="1"/>
</dbReference>
<evidence type="ECO:0000313" key="2">
    <source>
        <dbReference type="Proteomes" id="UP000064893"/>
    </source>
</evidence>
<dbReference type="KEGG" id="blq:L21SP5_03435"/>
<proteinExistence type="predicted"/>
<gene>
    <name evidence="1" type="ORF">L21SP5_03435</name>
</gene>
<dbReference type="InterPro" id="IPR000801">
    <property type="entry name" value="Esterase-like"/>
</dbReference>
<organism evidence="1 2">
    <name type="scientific">Salinivirga cyanobacteriivorans</name>
    <dbReference type="NCBI Taxonomy" id="1307839"/>
    <lineage>
        <taxon>Bacteria</taxon>
        <taxon>Pseudomonadati</taxon>
        <taxon>Bacteroidota</taxon>
        <taxon>Bacteroidia</taxon>
        <taxon>Bacteroidales</taxon>
        <taxon>Salinivirgaceae</taxon>
        <taxon>Salinivirga</taxon>
    </lineage>
</organism>
<dbReference type="AlphaFoldDB" id="A0A0S2I3Y3"/>
<protein>
    <submittedName>
        <fullName evidence="1">Enterobactin/ferric enterobactin esterase</fullName>
    </submittedName>
</protein>
<dbReference type="PANTHER" id="PTHR48098:SF6">
    <property type="entry name" value="FERRI-BACILLIBACTIN ESTERASE BESA"/>
    <property type="match status" value="1"/>
</dbReference>
<dbReference type="RefSeq" id="WP_057954377.1">
    <property type="nucleotide sequence ID" value="NZ_CP013118.1"/>
</dbReference>
<accession>A0A0S2I3Y3</accession>
<dbReference type="Gene3D" id="3.40.50.1820">
    <property type="entry name" value="alpha/beta hydrolase"/>
    <property type="match status" value="1"/>
</dbReference>
<name>A0A0S2I3Y3_9BACT</name>
<dbReference type="Proteomes" id="UP000064893">
    <property type="component" value="Chromosome"/>
</dbReference>
<keyword evidence="2" id="KW-1185">Reference proteome</keyword>
<reference evidence="1 2" key="1">
    <citation type="submission" date="2015-11" db="EMBL/GenBank/DDBJ databases">
        <title>Description and complete genome sequence of a novel strain predominating in hypersaline microbial mats and representing a new family of the Bacteriodetes phylum.</title>
        <authorList>
            <person name="Spring S."/>
            <person name="Bunk B."/>
            <person name="Sproer C."/>
            <person name="Klenk H.-P."/>
        </authorList>
    </citation>
    <scope>NUCLEOTIDE SEQUENCE [LARGE SCALE GENOMIC DNA]</scope>
    <source>
        <strain evidence="1 2">L21-Spi-D4</strain>
    </source>
</reference>
<dbReference type="STRING" id="1307839.L21SP5_03435"/>
<dbReference type="OrthoDB" id="9803578at2"/>
<sequence length="309" mass="35649">MKYSILLLALLAGCISTNKEKMAQKNVVGTFERIEKFHSEYISSRTVDIWLPNGYDKGKKYAVLYMHDGQMLFDSTTTWNGQEWSVDETLQQLIDEDQVRETIVVALWNGGETRHADYFPQKPFEALPDEMRKYLIDEAQRNEETSLFATDVRSDDYLKFIVEELKPYVDSHFSTLTNRENTFVAGSSMGGLISMYAICEYPQIFGGAACLSTHWPGTFAIENNPIPEQFATYMRNNLPDPQTHKIYFDYGTETLDAMYQELQPKIDSVMVESGYDSANWMTRKFEGHDHSERSWQSRLHIPLKFLLGS</sequence>
<dbReference type="PATRIC" id="fig|1307839.3.peg.3612"/>
<dbReference type="EMBL" id="CP013118">
    <property type="protein sequence ID" value="ALO17046.1"/>
    <property type="molecule type" value="Genomic_DNA"/>
</dbReference>
<dbReference type="InterPro" id="IPR050583">
    <property type="entry name" value="Mycobacterial_A85_antigen"/>
</dbReference>